<evidence type="ECO:0000313" key="5">
    <source>
        <dbReference type="Proteomes" id="UP001597418"/>
    </source>
</evidence>
<dbReference type="EMBL" id="JBHUMB010000005">
    <property type="protein sequence ID" value="MFD2741968.1"/>
    <property type="molecule type" value="Genomic_DNA"/>
</dbReference>
<dbReference type="Pfam" id="PF10145">
    <property type="entry name" value="PhageMin_Tail"/>
    <property type="match status" value="1"/>
</dbReference>
<feature type="domain" description="Phage tail tape measure protein" evidence="3">
    <location>
        <begin position="145"/>
        <end position="325"/>
    </location>
</feature>
<evidence type="ECO:0000256" key="1">
    <source>
        <dbReference type="SAM" id="Coils"/>
    </source>
</evidence>
<evidence type="ECO:0000313" key="4">
    <source>
        <dbReference type="EMBL" id="MFD2741968.1"/>
    </source>
</evidence>
<protein>
    <submittedName>
        <fullName evidence="4">Phage tail tape measure protein</fullName>
    </submittedName>
</protein>
<accession>A0ABW5U9D9</accession>
<keyword evidence="1" id="KW-0175">Coiled coil</keyword>
<reference evidence="5" key="1">
    <citation type="journal article" date="2019" name="Int. J. Syst. Evol. Microbiol.">
        <title>The Global Catalogue of Microorganisms (GCM) 10K type strain sequencing project: providing services to taxonomists for standard genome sequencing and annotation.</title>
        <authorList>
            <consortium name="The Broad Institute Genomics Platform"/>
            <consortium name="The Broad Institute Genome Sequencing Center for Infectious Disease"/>
            <person name="Wu L."/>
            <person name="Ma J."/>
        </authorList>
    </citation>
    <scope>NUCLEOTIDE SEQUENCE [LARGE SCALE GENOMIC DNA]</scope>
    <source>
        <strain evidence="5">KCTC 42247</strain>
    </source>
</reference>
<dbReference type="RefSeq" id="WP_066753183.1">
    <property type="nucleotide sequence ID" value="NZ_JBHUMB010000005.1"/>
</dbReference>
<evidence type="ECO:0000259" key="3">
    <source>
        <dbReference type="Pfam" id="PF10145"/>
    </source>
</evidence>
<dbReference type="InterPro" id="IPR010090">
    <property type="entry name" value="Phage_tape_meas"/>
</dbReference>
<sequence>MARGRTDTESVLKLIIDNKQAKTAVNDLRDTYFKLNAELNKMKEADNPELYQRKVQELQKVKRAWDEQRDAIRGVNNQSKELSLNWKTLAKQAAAGLGFAALFQTVKSGLITAIQKNAELSDVMAGVQKTTGLSEEAVDRLNEKFKQMDTRTASNDLLGLAQIAGKLGYTASKDVEGFVRAADKIGVALGEDLGGVEDSVRSLGKLVDIFNIKDDYGLEEALMKVGSAINSLGASGSAAEKNLVDFTQRMAGIAPAAGISLADTLGLAATVDELGQSMESGATAIGQFIVGLGKDIPKNAKIAGMSTAEFAKLLNEDANEALIRVLEGARTAGGGLEALATNMGVLEISGARGIAALGALAENTEMLRRRQRLSNDEFKAGTSVLEEFNTVNNNLAANLDKIWNKLDQMWQSSGFRKWMTDITAAIIDNRSEFEKAMSTYQSTERQFNEMESSLTPLITRYEELKAKGTLNREEHIELRNIIKQLSEQWPIAVEEVDKYGNALSINTGILKNNILEHERYLSIVNKTAIAEGKAERDRLKAREKRLLAQAADIRKSGNISVYNENGDGRTSIRKATNDDILSINGQLEQVRNEIYVTEVDLDKLGANALRKSAEALSSVGTKKFMQDSDAIKKRIEELKDVMANPSTSTVVFEEASEWVDKLEKRLKTLEAKEGEGNKLIGKENKKPKTDAEREKEKQERIAKQTKEHYERMLKEEELFAAQQLINQMEKNDKEIKQLELSYKQKIDKFTEFLTREGVTAEQKANAIQKIEDLKTAKKKATDDLRVKHEEDAMKNILAFREQMIQKSLSEYDQERVRINKHYDSLLKDTGDNAEMKKQIEVSREIEITDAKIREEERLQEVKRQLEQDGENFSHMRREQRIASVVKHYDKEIKLLKEKNSSEIQESEAFKEVIAAYESNKQKEINEINYRYQDERKQMAVGIAQSISDATFSIISNNIAAESSARLSQMQKDRQRELENQNLTERQKKAINDKYDKLERAEKLRAWKAEQKASLLQAVISTALAVTRALPNIFLAAAAGAAGAAQVAVIASQKAPQFEKGGILPQGSQHSQGGINLVDSRGGNILGNIEGGEPILSRNTYANNREVVDTLLYSSQRKNGARIHIGTTALESERYRRSSAMTTSAPVVQVSAPRTDNSDVVAILQQILEKDDSNRQIVISNRVFQDHQEEIDRITNRVNA</sequence>
<proteinExistence type="predicted"/>
<feature type="coiled-coil region" evidence="1">
    <location>
        <begin position="18"/>
        <end position="45"/>
    </location>
</feature>
<dbReference type="Proteomes" id="UP001597418">
    <property type="component" value="Unassembled WGS sequence"/>
</dbReference>
<feature type="coiled-coil region" evidence="1">
    <location>
        <begin position="848"/>
        <end position="878"/>
    </location>
</feature>
<dbReference type="NCBIfam" id="TIGR01760">
    <property type="entry name" value="tape_meas_TP901"/>
    <property type="match status" value="1"/>
</dbReference>
<evidence type="ECO:0000256" key="2">
    <source>
        <dbReference type="SAM" id="MobiDB-lite"/>
    </source>
</evidence>
<organism evidence="4 5">
    <name type="scientific">Sphingobacterium populi</name>
    <dbReference type="NCBI Taxonomy" id="1812824"/>
    <lineage>
        <taxon>Bacteria</taxon>
        <taxon>Pseudomonadati</taxon>
        <taxon>Bacteroidota</taxon>
        <taxon>Sphingobacteriia</taxon>
        <taxon>Sphingobacteriales</taxon>
        <taxon>Sphingobacteriaceae</taxon>
        <taxon>Sphingobacterium</taxon>
    </lineage>
</organism>
<comment type="caution">
    <text evidence="4">The sequence shown here is derived from an EMBL/GenBank/DDBJ whole genome shotgun (WGS) entry which is preliminary data.</text>
</comment>
<keyword evidence="5" id="KW-1185">Reference proteome</keyword>
<gene>
    <name evidence="4" type="ORF">ACFSQ6_01010</name>
</gene>
<name>A0ABW5U9D9_9SPHI</name>
<feature type="region of interest" description="Disordered" evidence="2">
    <location>
        <begin position="677"/>
        <end position="699"/>
    </location>
</feature>